<reference evidence="1 2" key="1">
    <citation type="journal article" date="2019" name="Nat. Ecol. Evol.">
        <title>Megaphylogeny resolves global patterns of mushroom evolution.</title>
        <authorList>
            <person name="Varga T."/>
            <person name="Krizsan K."/>
            <person name="Foldi C."/>
            <person name="Dima B."/>
            <person name="Sanchez-Garcia M."/>
            <person name="Sanchez-Ramirez S."/>
            <person name="Szollosi G.J."/>
            <person name="Szarkandi J.G."/>
            <person name="Papp V."/>
            <person name="Albert L."/>
            <person name="Andreopoulos W."/>
            <person name="Angelini C."/>
            <person name="Antonin V."/>
            <person name="Barry K.W."/>
            <person name="Bougher N.L."/>
            <person name="Buchanan P."/>
            <person name="Buyck B."/>
            <person name="Bense V."/>
            <person name="Catcheside P."/>
            <person name="Chovatia M."/>
            <person name="Cooper J."/>
            <person name="Damon W."/>
            <person name="Desjardin D."/>
            <person name="Finy P."/>
            <person name="Geml J."/>
            <person name="Haridas S."/>
            <person name="Hughes K."/>
            <person name="Justo A."/>
            <person name="Karasinski D."/>
            <person name="Kautmanova I."/>
            <person name="Kiss B."/>
            <person name="Kocsube S."/>
            <person name="Kotiranta H."/>
            <person name="LaButti K.M."/>
            <person name="Lechner B.E."/>
            <person name="Liimatainen K."/>
            <person name="Lipzen A."/>
            <person name="Lukacs Z."/>
            <person name="Mihaltcheva S."/>
            <person name="Morgado L.N."/>
            <person name="Niskanen T."/>
            <person name="Noordeloos M.E."/>
            <person name="Ohm R.A."/>
            <person name="Ortiz-Santana B."/>
            <person name="Ovrebo C."/>
            <person name="Racz N."/>
            <person name="Riley R."/>
            <person name="Savchenko A."/>
            <person name="Shiryaev A."/>
            <person name="Soop K."/>
            <person name="Spirin V."/>
            <person name="Szebenyi C."/>
            <person name="Tomsovsky M."/>
            <person name="Tulloss R.E."/>
            <person name="Uehling J."/>
            <person name="Grigoriev I.V."/>
            <person name="Vagvolgyi C."/>
            <person name="Papp T."/>
            <person name="Martin F.M."/>
            <person name="Miettinen O."/>
            <person name="Hibbett D.S."/>
            <person name="Nagy L.G."/>
        </authorList>
    </citation>
    <scope>NUCLEOTIDE SEQUENCE [LARGE SCALE GENOMIC DNA]</scope>
    <source>
        <strain evidence="1 2">NL-1719</strain>
    </source>
</reference>
<gene>
    <name evidence="1" type="ORF">BDN72DRAFT_894781</name>
</gene>
<sequence>MLSSDFTATDAEESLVLTILRHADPNNDGFLTGDAALAIFSKSNLPPETLHEIWDIADYEKTGQLSNQGLAIALRLMGWAQRDEPVSPALVNREGPLPILHDLDILDESASGLGDLSEEDARNYYEMFKDRKPVNGFLSAEKAQDAFMESGLPIDDLLRIWDLSDSENRGKLDCKGFAIGLHILKAYQAGSVPSIPLKVPLQIYDQIAQQMELVSSPPPPSPAPPPYSRPPRPPKPASLIAEGMMAGPSSRPSPTMRHSMVASLPSRSTVLLWDISNEEKAYADEQFDKLDVEKKGYLENEVVRRFILHSNPDLNDLTEMWSLADLDQNGLLTRNGFAIAVHLLSLKLGELPLPPPEVPPRSPTITKLAARNSILLKTRPPPPIPSKEGLSPTLSPKIFGKLPVPPPEPRVHPNGRLHRSVSEYQMPKPHRPRSSTGRAGGLVPKPSKLLKVPSQTLRQSNIGSASPPSPSPDTSAEHLATIERLQTSCIELQAKLISEQRTTQRLEHENSSFKTKLQDMEQSMSAVLSATSDASDRKTELLQELAQLKLKAEATDEVHVELIETKQLLQESMQVSQSLRLRLEDMDTTTAVSTTENDELKRQNEELNAEIDVLRMRVQEMERAFSRPTRENNERQMEVLMADVTRENESLKVKLREMTATLEQNTASPRDRARNRDLEDTNRRLTLRMQEHEIEAAAFRVERTSSEASTRENVLLKEQLRELQRKSEQDALKYRTKTQELTRQVEELRGESERLRELERMLGEARGETQRLAERMRTRPPRPPPPRGRPASPPSPSSSSRAQMQEEDMSLPPPAYEAIPIALA</sequence>
<organism evidence="1 2">
    <name type="scientific">Pluteus cervinus</name>
    <dbReference type="NCBI Taxonomy" id="181527"/>
    <lineage>
        <taxon>Eukaryota</taxon>
        <taxon>Fungi</taxon>
        <taxon>Dikarya</taxon>
        <taxon>Basidiomycota</taxon>
        <taxon>Agaricomycotina</taxon>
        <taxon>Agaricomycetes</taxon>
        <taxon>Agaricomycetidae</taxon>
        <taxon>Agaricales</taxon>
        <taxon>Pluteineae</taxon>
        <taxon>Pluteaceae</taxon>
        <taxon>Pluteus</taxon>
    </lineage>
</organism>
<protein>
    <submittedName>
        <fullName evidence="1">EF-hand</fullName>
    </submittedName>
</protein>
<proteinExistence type="predicted"/>
<dbReference type="EMBL" id="ML208285">
    <property type="protein sequence ID" value="TFK72428.1"/>
    <property type="molecule type" value="Genomic_DNA"/>
</dbReference>
<evidence type="ECO:0000313" key="2">
    <source>
        <dbReference type="Proteomes" id="UP000308600"/>
    </source>
</evidence>
<keyword evidence="2" id="KW-1185">Reference proteome</keyword>
<dbReference type="Proteomes" id="UP000308600">
    <property type="component" value="Unassembled WGS sequence"/>
</dbReference>
<accession>A0ACD3B2C6</accession>
<name>A0ACD3B2C6_9AGAR</name>
<evidence type="ECO:0000313" key="1">
    <source>
        <dbReference type="EMBL" id="TFK72428.1"/>
    </source>
</evidence>